<comment type="caution">
    <text evidence="2">Lacks conserved residue(s) required for the propagation of feature annotation.</text>
</comment>
<gene>
    <name evidence="2" type="primary">tmcAL</name>
    <name evidence="3" type="ORF">SAMN04488597_10186</name>
</gene>
<dbReference type="PANTHER" id="PTHR37825:SF1">
    <property type="entry name" value="TRNA(MET) CYTIDINE ACETATE LIGASE"/>
    <property type="match status" value="1"/>
</dbReference>
<dbReference type="GO" id="GO:0000049">
    <property type="term" value="F:tRNA binding"/>
    <property type="evidence" value="ECO:0007669"/>
    <property type="project" value="UniProtKB-KW"/>
</dbReference>
<keyword evidence="2" id="KW-0067">ATP-binding</keyword>
<organism evidence="3 4">
    <name type="scientific">Halanaerobium congolense</name>
    <dbReference type="NCBI Taxonomy" id="54121"/>
    <lineage>
        <taxon>Bacteria</taxon>
        <taxon>Bacillati</taxon>
        <taxon>Bacillota</taxon>
        <taxon>Clostridia</taxon>
        <taxon>Halanaerobiales</taxon>
        <taxon>Halanaerobiaceae</taxon>
        <taxon>Halanaerobium</taxon>
    </lineage>
</organism>
<dbReference type="InterPro" id="IPR008513">
    <property type="entry name" value="tRNA(Met)_cyd_acetate_ligase"/>
</dbReference>
<dbReference type="GO" id="GO:0016740">
    <property type="term" value="F:transferase activity"/>
    <property type="evidence" value="ECO:0007669"/>
    <property type="project" value="UniProtKB-KW"/>
</dbReference>
<feature type="binding site" evidence="2">
    <location>
        <position position="198"/>
    </location>
    <ligand>
        <name>ATP</name>
        <dbReference type="ChEBI" id="CHEBI:30616"/>
    </ligand>
</feature>
<dbReference type="PANTHER" id="PTHR37825">
    <property type="entry name" value="TRNA(MET) CYTIDINE ACETATE LIGASE"/>
    <property type="match status" value="1"/>
</dbReference>
<evidence type="ECO:0000313" key="3">
    <source>
        <dbReference type="EMBL" id="SDB96481.1"/>
    </source>
</evidence>
<keyword evidence="2" id="KW-0547">Nucleotide-binding</keyword>
<proteinExistence type="inferred from homology"/>
<accession>A0A1G6HQK5</accession>
<comment type="catalytic activity">
    <reaction evidence="2">
        <text>cytidine(34) in elongator tRNA(Met) + acetate + ATP = N(4)-acetylcytidine(34) in elongator tRNA(Met) + AMP + diphosphate</text>
        <dbReference type="Rhea" id="RHEA:58144"/>
        <dbReference type="Rhea" id="RHEA-COMP:10693"/>
        <dbReference type="Rhea" id="RHEA-COMP:10694"/>
        <dbReference type="ChEBI" id="CHEBI:30089"/>
        <dbReference type="ChEBI" id="CHEBI:30616"/>
        <dbReference type="ChEBI" id="CHEBI:33019"/>
        <dbReference type="ChEBI" id="CHEBI:74900"/>
        <dbReference type="ChEBI" id="CHEBI:82748"/>
        <dbReference type="ChEBI" id="CHEBI:456215"/>
    </reaction>
</comment>
<dbReference type="Pfam" id="PF05636">
    <property type="entry name" value="HIGH_NTase1"/>
    <property type="match status" value="1"/>
</dbReference>
<dbReference type="SUPFAM" id="SSF52374">
    <property type="entry name" value="Nucleotidylyl transferase"/>
    <property type="match status" value="1"/>
</dbReference>
<feature type="binding site" evidence="2">
    <location>
        <position position="102"/>
    </location>
    <ligand>
        <name>ATP</name>
        <dbReference type="ChEBI" id="CHEBI:30616"/>
    </ligand>
</feature>
<name>A0A1G6HQK5_9FIRM</name>
<dbReference type="GO" id="GO:0016879">
    <property type="term" value="F:ligase activity, forming carbon-nitrogen bonds"/>
    <property type="evidence" value="ECO:0007669"/>
    <property type="project" value="UniProtKB-UniRule"/>
</dbReference>
<protein>
    <recommendedName>
        <fullName evidence="2">tRNA(Met) cytidine acetate ligase</fullName>
        <ecNumber evidence="2">6.3.4.-</ecNumber>
    </recommendedName>
</protein>
<dbReference type="Proteomes" id="UP000324896">
    <property type="component" value="Unassembled WGS sequence"/>
</dbReference>
<dbReference type="Gene3D" id="3.40.50.620">
    <property type="entry name" value="HUPs"/>
    <property type="match status" value="1"/>
</dbReference>
<feature type="binding site" evidence="2">
    <location>
        <position position="173"/>
    </location>
    <ligand>
        <name>ATP</name>
        <dbReference type="ChEBI" id="CHEBI:30616"/>
    </ligand>
</feature>
<keyword evidence="2" id="KW-0694">RNA-binding</keyword>
<dbReference type="RefSeq" id="WP_149796558.1">
    <property type="nucleotide sequence ID" value="NZ_FMYT01000001.1"/>
</dbReference>
<dbReference type="GO" id="GO:0006400">
    <property type="term" value="P:tRNA modification"/>
    <property type="evidence" value="ECO:0007669"/>
    <property type="project" value="UniProtKB-UniRule"/>
</dbReference>
<dbReference type="GO" id="GO:0005524">
    <property type="term" value="F:ATP binding"/>
    <property type="evidence" value="ECO:0007669"/>
    <property type="project" value="UniProtKB-KW"/>
</dbReference>
<keyword evidence="2" id="KW-0436">Ligase</keyword>
<keyword evidence="3" id="KW-0808">Transferase</keyword>
<keyword evidence="2" id="KW-0820">tRNA-binding</keyword>
<evidence type="ECO:0000256" key="1">
    <source>
        <dbReference type="ARBA" id="ARBA00022694"/>
    </source>
</evidence>
<sequence length="429" mass="48815">MKTTALIVEYNPFHNGHQYHLQKSREITGNDDLIVIMSGNFTQRGDAAILDKWARTKQALSCGADLVLELPFIYDIRSAEYFAHYSVLSLEKTNLVDSIVFGSEAGDLELLSAAAEALTKESPAFKKSLQNYLKNGLDFPTARAKALLNTYQDFNDLAKFNSKKIEKILAAPNNILAIEYLKSLFKLDSKIKAYTIKRMGTNYHSQEINKNYASASLIRNLFNNRNQKEALQAVKKLMPEPAWSILKKEVELGRYVKNSSQKQIIVKTIDQIRRLQAEDLTKYNGINNGLENRFINTAAAEFKAESFLEALKAKNLTESRIKRKILQLYFSLDTAKIELVENNAPHYLRVLGIKKGKEYLLSKLQAEAEAEVIINPAEKINEINIQAEAALELSLSYDLLASDLYALLYENQKHSQSHRDFHQRLIKIY</sequence>
<evidence type="ECO:0000256" key="2">
    <source>
        <dbReference type="HAMAP-Rule" id="MF_01539"/>
    </source>
</evidence>
<reference evidence="3 4" key="1">
    <citation type="submission" date="2016-10" db="EMBL/GenBank/DDBJ databases">
        <authorList>
            <person name="Varghese N."/>
            <person name="Submissions S."/>
        </authorList>
    </citation>
    <scope>NUCLEOTIDE SEQUENCE [LARGE SCALE GENOMIC DNA]</scope>
    <source>
        <strain evidence="3 4">WG10</strain>
    </source>
</reference>
<comment type="similarity">
    <text evidence="2">Belongs to the TmcAL family.</text>
</comment>
<dbReference type="EMBL" id="FMYT01000001">
    <property type="protein sequence ID" value="SDB96481.1"/>
    <property type="molecule type" value="Genomic_DNA"/>
</dbReference>
<dbReference type="EC" id="6.3.4.-" evidence="2"/>
<comment type="subcellular location">
    <subcellularLocation>
        <location evidence="2">Cytoplasm</location>
    </subcellularLocation>
</comment>
<dbReference type="InterPro" id="IPR014729">
    <property type="entry name" value="Rossmann-like_a/b/a_fold"/>
</dbReference>
<comment type="function">
    <text evidence="2">Catalyzes the formation of N(4)-acetylcytidine (ac(4)C) at the wobble position of elongator tRNA(Met), using acetate and ATP as substrates. First activates an acetate ion to form acetyladenylate (Ac-AMP) and then transfers the acetyl group to tRNA to form ac(4)C34.</text>
</comment>
<evidence type="ECO:0000313" key="4">
    <source>
        <dbReference type="Proteomes" id="UP000324896"/>
    </source>
</evidence>
<keyword evidence="2" id="KW-0963">Cytoplasm</keyword>
<dbReference type="HAMAP" id="MF_01539">
    <property type="entry name" value="TmcAL"/>
    <property type="match status" value="1"/>
</dbReference>
<feature type="binding site" evidence="2">
    <location>
        <begin position="7"/>
        <end position="20"/>
    </location>
    <ligand>
        <name>ATP</name>
        <dbReference type="ChEBI" id="CHEBI:30616"/>
    </ligand>
</feature>
<keyword evidence="1 2" id="KW-0819">tRNA processing</keyword>
<dbReference type="AlphaFoldDB" id="A0A1G6HQK5"/>
<dbReference type="GO" id="GO:0005737">
    <property type="term" value="C:cytoplasm"/>
    <property type="evidence" value="ECO:0007669"/>
    <property type="project" value="UniProtKB-SubCell"/>
</dbReference>